<comment type="cofactor">
    <cofactor evidence="1 12">
        <name>Mg(2+)</name>
        <dbReference type="ChEBI" id="CHEBI:18420"/>
    </cofactor>
</comment>
<feature type="active site" description="Pros-phosphohistidine intermediate" evidence="12 13">
    <location>
        <position position="117"/>
    </location>
</feature>
<dbReference type="SUPFAM" id="SSF54919">
    <property type="entry name" value="Nucleoside diphosphate kinase, NDK"/>
    <property type="match status" value="1"/>
</dbReference>
<keyword evidence="10 12" id="KW-0460">Magnesium</keyword>
<dbReference type="EMBL" id="SRME01000002">
    <property type="protein sequence ID" value="TGG88247.1"/>
    <property type="molecule type" value="Genomic_DNA"/>
</dbReference>
<dbReference type="InterPro" id="IPR023005">
    <property type="entry name" value="Nucleoside_diP_kinase_AS"/>
</dbReference>
<dbReference type="PRINTS" id="PR01243">
    <property type="entry name" value="NUCDPKINASE"/>
</dbReference>
<evidence type="ECO:0000256" key="14">
    <source>
        <dbReference type="RuleBase" id="RU004011"/>
    </source>
</evidence>
<evidence type="ECO:0000256" key="13">
    <source>
        <dbReference type="PROSITE-ProRule" id="PRU00706"/>
    </source>
</evidence>
<comment type="function">
    <text evidence="12">Major role in the synthesis of nucleoside triphosphates other than ATP. The ATP gamma phosphate is transferred to the NDP beta phosphate via a ping-pong mechanism, using a phosphorylated active-site intermediate.</text>
</comment>
<sequence>MKNEREFLIIKPNSIRRGFIGEIIKRLENRGIKIIAMKMINISEKQVEKLYKIHKEKEFYKSLKEFMLSGPVVVMVVEAPRAIEMVRHIIGNTDPLKASPGSIRGDYGLTVQKNIVHASDSIENANSEISIFFEENEILKYELDGQNDL</sequence>
<keyword evidence="11 12" id="KW-0546">Nucleotide metabolism</keyword>
<dbReference type="InterPro" id="IPR001564">
    <property type="entry name" value="Nucleoside_diP_kinase"/>
</dbReference>
<feature type="binding site" evidence="12 13">
    <location>
        <position position="87"/>
    </location>
    <ligand>
        <name>ATP</name>
        <dbReference type="ChEBI" id="CHEBI:30616"/>
    </ligand>
</feature>
<dbReference type="InterPro" id="IPR034907">
    <property type="entry name" value="NDK-like_dom"/>
</dbReference>
<evidence type="ECO:0000256" key="1">
    <source>
        <dbReference type="ARBA" id="ARBA00001946"/>
    </source>
</evidence>
<feature type="domain" description="Nucleoside diphosphate kinase-like" evidence="16">
    <location>
        <begin position="3"/>
        <end position="140"/>
    </location>
</feature>
<feature type="binding site" evidence="12 13">
    <location>
        <position position="114"/>
    </location>
    <ligand>
        <name>ATP</name>
        <dbReference type="ChEBI" id="CHEBI:30616"/>
    </ligand>
</feature>
<dbReference type="GO" id="GO:0004550">
    <property type="term" value="F:nucleoside diphosphate kinase activity"/>
    <property type="evidence" value="ECO:0007669"/>
    <property type="project" value="UniProtKB-UniRule"/>
</dbReference>
<evidence type="ECO:0000256" key="4">
    <source>
        <dbReference type="ARBA" id="ARBA00017632"/>
    </source>
</evidence>
<dbReference type="Proteomes" id="UP000297288">
    <property type="component" value="Unassembled WGS sequence"/>
</dbReference>
<dbReference type="HAMAP" id="MF_00451">
    <property type="entry name" value="NDP_kinase"/>
    <property type="match status" value="1"/>
</dbReference>
<dbReference type="EC" id="2.7.4.6" evidence="3 12"/>
<comment type="subunit">
    <text evidence="12">Homotetramer.</text>
</comment>
<dbReference type="SMART" id="SM00562">
    <property type="entry name" value="NDK"/>
    <property type="match status" value="1"/>
</dbReference>
<feature type="binding site" evidence="12 13">
    <location>
        <position position="93"/>
    </location>
    <ligand>
        <name>ATP</name>
        <dbReference type="ChEBI" id="CHEBI:30616"/>
    </ligand>
</feature>
<evidence type="ECO:0000256" key="10">
    <source>
        <dbReference type="ARBA" id="ARBA00022842"/>
    </source>
</evidence>
<evidence type="ECO:0000256" key="8">
    <source>
        <dbReference type="ARBA" id="ARBA00022777"/>
    </source>
</evidence>
<evidence type="ECO:0000256" key="5">
    <source>
        <dbReference type="ARBA" id="ARBA00022679"/>
    </source>
</evidence>
<evidence type="ECO:0000256" key="9">
    <source>
        <dbReference type="ARBA" id="ARBA00022840"/>
    </source>
</evidence>
<proteinExistence type="inferred from homology"/>
<evidence type="ECO:0000313" key="17">
    <source>
        <dbReference type="EMBL" id="SDC19204.1"/>
    </source>
</evidence>
<keyword evidence="12" id="KW-0597">Phosphoprotein</keyword>
<dbReference type="GO" id="GO:0006183">
    <property type="term" value="P:GTP biosynthetic process"/>
    <property type="evidence" value="ECO:0007669"/>
    <property type="project" value="UniProtKB-UniRule"/>
</dbReference>
<evidence type="ECO:0000256" key="12">
    <source>
        <dbReference type="HAMAP-Rule" id="MF_00451"/>
    </source>
</evidence>
<dbReference type="FunFam" id="3.30.70.141:FF:000003">
    <property type="entry name" value="Nucleoside diphosphate kinase"/>
    <property type="match status" value="1"/>
</dbReference>
<dbReference type="PROSITE" id="PS51374">
    <property type="entry name" value="NDPK_LIKE"/>
    <property type="match status" value="1"/>
</dbReference>
<feature type="binding site" evidence="12 13">
    <location>
        <position position="59"/>
    </location>
    <ligand>
        <name>ATP</name>
        <dbReference type="ChEBI" id="CHEBI:30616"/>
    </ligand>
</feature>
<gene>
    <name evidence="12" type="primary">ndk</name>
    <name evidence="18" type="ORF">E4650_04200</name>
    <name evidence="17" type="ORF">SAMN04488588_0559</name>
</gene>
<dbReference type="PANTHER" id="PTHR11349">
    <property type="entry name" value="NUCLEOSIDE DIPHOSPHATE KINASE"/>
    <property type="match status" value="1"/>
</dbReference>
<dbReference type="GO" id="GO:0046872">
    <property type="term" value="F:metal ion binding"/>
    <property type="evidence" value="ECO:0007669"/>
    <property type="project" value="UniProtKB-KW"/>
</dbReference>
<keyword evidence="12" id="KW-0963">Cytoplasm</keyword>
<evidence type="ECO:0000313" key="19">
    <source>
        <dbReference type="Proteomes" id="UP000199322"/>
    </source>
</evidence>
<dbReference type="EMBL" id="FMYV01000002">
    <property type="protein sequence ID" value="SDC19204.1"/>
    <property type="molecule type" value="Genomic_DNA"/>
</dbReference>
<organism evidence="17 19">
    <name type="scientific">Geotoga petraea</name>
    <dbReference type="NCBI Taxonomy" id="28234"/>
    <lineage>
        <taxon>Bacteria</taxon>
        <taxon>Thermotogati</taxon>
        <taxon>Thermotogota</taxon>
        <taxon>Thermotogae</taxon>
        <taxon>Petrotogales</taxon>
        <taxon>Petrotogaceae</taxon>
        <taxon>Geotoga</taxon>
    </lineage>
</organism>
<evidence type="ECO:0000256" key="2">
    <source>
        <dbReference type="ARBA" id="ARBA00008142"/>
    </source>
</evidence>
<evidence type="ECO:0000256" key="3">
    <source>
        <dbReference type="ARBA" id="ARBA00012966"/>
    </source>
</evidence>
<evidence type="ECO:0000256" key="11">
    <source>
        <dbReference type="ARBA" id="ARBA00023080"/>
    </source>
</evidence>
<keyword evidence="9 12" id="KW-0067">ATP-binding</keyword>
<keyword evidence="6 12" id="KW-0479">Metal-binding</keyword>
<dbReference type="Gene3D" id="3.30.70.141">
    <property type="entry name" value="Nucleoside diphosphate kinase-like domain"/>
    <property type="match status" value="1"/>
</dbReference>
<dbReference type="AlphaFoldDB" id="A0A1G6JKF6"/>
<dbReference type="RefSeq" id="WP_091402619.1">
    <property type="nucleotide sequence ID" value="NZ_FMYV01000002.1"/>
</dbReference>
<accession>A0A1G6JKF6</accession>
<reference evidence="17 19" key="1">
    <citation type="submission" date="2016-10" db="EMBL/GenBank/DDBJ databases">
        <authorList>
            <person name="de Groot N.N."/>
        </authorList>
    </citation>
    <scope>NUCLEOTIDE SEQUENCE [LARGE SCALE GENOMIC DNA]</scope>
    <source>
        <strain evidence="17 19">WG14</strain>
    </source>
</reference>
<dbReference type="STRING" id="28234.SAMN04488588_0559"/>
<dbReference type="GO" id="GO:0005524">
    <property type="term" value="F:ATP binding"/>
    <property type="evidence" value="ECO:0007669"/>
    <property type="project" value="UniProtKB-UniRule"/>
</dbReference>
<evidence type="ECO:0000256" key="7">
    <source>
        <dbReference type="ARBA" id="ARBA00022741"/>
    </source>
</evidence>
<dbReference type="Pfam" id="PF00334">
    <property type="entry name" value="NDK"/>
    <property type="match status" value="1"/>
</dbReference>
<keyword evidence="5 12" id="KW-0808">Transferase</keyword>
<dbReference type="NCBIfam" id="NF001908">
    <property type="entry name" value="PRK00668.1"/>
    <property type="match status" value="1"/>
</dbReference>
<dbReference type="Proteomes" id="UP000199322">
    <property type="component" value="Unassembled WGS sequence"/>
</dbReference>
<keyword evidence="7 12" id="KW-0547">Nucleotide-binding</keyword>
<evidence type="ECO:0000313" key="20">
    <source>
        <dbReference type="Proteomes" id="UP000297288"/>
    </source>
</evidence>
<comment type="subcellular location">
    <subcellularLocation>
        <location evidence="12">Cytoplasm</location>
    </subcellularLocation>
</comment>
<dbReference type="GO" id="GO:0006228">
    <property type="term" value="P:UTP biosynthetic process"/>
    <property type="evidence" value="ECO:0007669"/>
    <property type="project" value="UniProtKB-UniRule"/>
</dbReference>
<protein>
    <recommendedName>
        <fullName evidence="4 12">Nucleoside diphosphate kinase</fullName>
        <shortName evidence="12">NDK</shortName>
        <shortName evidence="12">NDP kinase</shortName>
        <ecNumber evidence="3 12">2.7.4.6</ecNumber>
    </recommendedName>
    <alternativeName>
        <fullName evidence="12">Nucleoside-2-P kinase</fullName>
    </alternativeName>
</protein>
<name>A0A1G6JKF6_9BACT</name>
<comment type="similarity">
    <text evidence="2 12 13 14">Belongs to the NDK family.</text>
</comment>
<keyword evidence="19" id="KW-1185">Reference proteome</keyword>
<evidence type="ECO:0000259" key="16">
    <source>
        <dbReference type="SMART" id="SM00562"/>
    </source>
</evidence>
<keyword evidence="8 12" id="KW-0418">Kinase</keyword>
<dbReference type="GO" id="GO:0006241">
    <property type="term" value="P:CTP biosynthetic process"/>
    <property type="evidence" value="ECO:0007669"/>
    <property type="project" value="UniProtKB-UniRule"/>
</dbReference>
<feature type="binding site" evidence="12 13">
    <location>
        <position position="11"/>
    </location>
    <ligand>
        <name>ATP</name>
        <dbReference type="ChEBI" id="CHEBI:30616"/>
    </ligand>
</feature>
<dbReference type="OrthoDB" id="9801161at2"/>
<dbReference type="CDD" id="cd04413">
    <property type="entry name" value="NDPk_I"/>
    <property type="match status" value="1"/>
</dbReference>
<reference evidence="18 20" key="2">
    <citation type="submission" date="2019-04" db="EMBL/GenBank/DDBJ databases">
        <title>Draft genome sequence data and analysis of a Fermenting Bacterium, Geotoga petraea strain HO-Geo1, isolated from heavy-oil petroleum reservoir in Russia.</title>
        <authorList>
            <person name="Grouzdev D.S."/>
            <person name="Semenova E.M."/>
            <person name="Sokolova D.S."/>
            <person name="Tourova T.P."/>
            <person name="Poltaraus A.B."/>
            <person name="Nazina T.N."/>
        </authorList>
    </citation>
    <scope>NUCLEOTIDE SEQUENCE [LARGE SCALE GENOMIC DNA]</scope>
    <source>
        <strain evidence="18 20">HO-Geo1</strain>
    </source>
</reference>
<dbReference type="PROSITE" id="PS00469">
    <property type="entry name" value="NDPK"/>
    <property type="match status" value="1"/>
</dbReference>
<comment type="catalytic activity">
    <reaction evidence="12 15">
        <text>a 2'-deoxyribonucleoside 5'-diphosphate + ATP = a 2'-deoxyribonucleoside 5'-triphosphate + ADP</text>
        <dbReference type="Rhea" id="RHEA:44640"/>
        <dbReference type="ChEBI" id="CHEBI:30616"/>
        <dbReference type="ChEBI" id="CHEBI:61560"/>
        <dbReference type="ChEBI" id="CHEBI:73316"/>
        <dbReference type="ChEBI" id="CHEBI:456216"/>
        <dbReference type="EC" id="2.7.4.6"/>
    </reaction>
</comment>
<evidence type="ECO:0000256" key="6">
    <source>
        <dbReference type="ARBA" id="ARBA00022723"/>
    </source>
</evidence>
<dbReference type="GO" id="GO:0005737">
    <property type="term" value="C:cytoplasm"/>
    <property type="evidence" value="ECO:0007669"/>
    <property type="project" value="UniProtKB-SubCell"/>
</dbReference>
<evidence type="ECO:0000313" key="18">
    <source>
        <dbReference type="EMBL" id="TGG88247.1"/>
    </source>
</evidence>
<feature type="binding site" evidence="12 13">
    <location>
        <position position="104"/>
    </location>
    <ligand>
        <name>ATP</name>
        <dbReference type="ChEBI" id="CHEBI:30616"/>
    </ligand>
</feature>
<comment type="catalytic activity">
    <reaction evidence="12">
        <text>a ribonucleoside 5'-diphosphate + ATP = a ribonucleoside 5'-triphosphate + ADP</text>
        <dbReference type="Rhea" id="RHEA:18113"/>
        <dbReference type="ChEBI" id="CHEBI:30616"/>
        <dbReference type="ChEBI" id="CHEBI:57930"/>
        <dbReference type="ChEBI" id="CHEBI:61557"/>
        <dbReference type="ChEBI" id="CHEBI:456216"/>
        <dbReference type="EC" id="2.7.4.6"/>
    </reaction>
</comment>
<dbReference type="InterPro" id="IPR036850">
    <property type="entry name" value="NDK-like_dom_sf"/>
</dbReference>
<evidence type="ECO:0000256" key="15">
    <source>
        <dbReference type="RuleBase" id="RU004013"/>
    </source>
</evidence>